<evidence type="ECO:0000256" key="3">
    <source>
        <dbReference type="ARBA" id="ARBA00023002"/>
    </source>
</evidence>
<dbReference type="Pfam" id="PF13450">
    <property type="entry name" value="NAD_binding_8"/>
    <property type="match status" value="1"/>
</dbReference>
<dbReference type="InterPro" id="IPR036188">
    <property type="entry name" value="FAD/NAD-bd_sf"/>
</dbReference>
<gene>
    <name evidence="4" type="ORF">AB8998_04895</name>
</gene>
<evidence type="ECO:0000313" key="5">
    <source>
        <dbReference type="Proteomes" id="UP001564760"/>
    </source>
</evidence>
<protein>
    <submittedName>
        <fullName evidence="4">FAD-dependent oxidoreductase</fullName>
    </submittedName>
</protein>
<comment type="caution">
    <text evidence="4">The sequence shown here is derived from an EMBL/GenBank/DDBJ whole genome shotgun (WGS) entry which is preliminary data.</text>
</comment>
<sequence>MRAGRIGVIGAGIAGLVTAKVLREDGFEVIVFEKEQAIGGVWTQSRTYPGLRTNNSRDTYAFSDHPYDRSADIFPSAEQVRAYLASYVAGSSWPRFFGYRLRWCGCLATVTNSR</sequence>
<dbReference type="SUPFAM" id="SSF51905">
    <property type="entry name" value="FAD/NAD(P)-binding domain"/>
    <property type="match status" value="1"/>
</dbReference>
<dbReference type="Proteomes" id="UP001564760">
    <property type="component" value="Unassembled WGS sequence"/>
</dbReference>
<keyword evidence="2" id="KW-0274">FAD</keyword>
<keyword evidence="5" id="KW-1185">Reference proteome</keyword>
<reference evidence="4 5" key="1">
    <citation type="submission" date="2024-08" db="EMBL/GenBank/DDBJ databases">
        <title>Mycobacterium servetensis sp. nov., a novel rapid-growing mycobacterial species recovered from a human patient in Zaragoza, Spain.</title>
        <authorList>
            <person name="Tristancho-Baro A.I."/>
            <person name="Buenestado-Serrano S."/>
            <person name="Garcia De Viedma D."/>
            <person name="Milagro-Beamonte A."/>
            <person name="Burillo N."/>
            <person name="Sanz S."/>
            <person name="Lopez-Calleja A.I."/>
            <person name="Penas-Utrilla D."/>
            <person name="Guardingo M."/>
            <person name="Garcia M.J."/>
            <person name="Vinuelas-Bayon J."/>
        </authorList>
    </citation>
    <scope>NUCLEOTIDE SEQUENCE [LARGE SCALE GENOMIC DNA]</scope>
    <source>
        <strain evidence="5">HUMS_12744610</strain>
    </source>
</reference>
<dbReference type="PRINTS" id="PR00419">
    <property type="entry name" value="ADXRDTASE"/>
</dbReference>
<evidence type="ECO:0000313" key="4">
    <source>
        <dbReference type="EMBL" id="MEY8014404.1"/>
    </source>
</evidence>
<keyword evidence="3" id="KW-0560">Oxidoreductase</keyword>
<accession>A0ABV4BVU0</accession>
<name>A0ABV4BVU0_9MYCO</name>
<dbReference type="PANTHER" id="PTHR23023">
    <property type="entry name" value="DIMETHYLANILINE MONOOXYGENASE"/>
    <property type="match status" value="1"/>
</dbReference>
<evidence type="ECO:0000256" key="2">
    <source>
        <dbReference type="ARBA" id="ARBA00022827"/>
    </source>
</evidence>
<dbReference type="RefSeq" id="WP_369741421.1">
    <property type="nucleotide sequence ID" value="NZ_JBGEDP010000001.1"/>
</dbReference>
<keyword evidence="1" id="KW-0285">Flavoprotein</keyword>
<proteinExistence type="predicted"/>
<dbReference type="Gene3D" id="3.50.50.60">
    <property type="entry name" value="FAD/NAD(P)-binding domain"/>
    <property type="match status" value="1"/>
</dbReference>
<evidence type="ECO:0000256" key="1">
    <source>
        <dbReference type="ARBA" id="ARBA00022630"/>
    </source>
</evidence>
<dbReference type="InterPro" id="IPR050346">
    <property type="entry name" value="FMO-like"/>
</dbReference>
<organism evidence="4 5">
    <name type="scientific">Mycobacterium servetii</name>
    <dbReference type="NCBI Taxonomy" id="3237418"/>
    <lineage>
        <taxon>Bacteria</taxon>
        <taxon>Bacillati</taxon>
        <taxon>Actinomycetota</taxon>
        <taxon>Actinomycetes</taxon>
        <taxon>Mycobacteriales</taxon>
        <taxon>Mycobacteriaceae</taxon>
        <taxon>Mycobacterium</taxon>
    </lineage>
</organism>
<dbReference type="EMBL" id="JBGEDP010000001">
    <property type="protein sequence ID" value="MEY8014404.1"/>
    <property type="molecule type" value="Genomic_DNA"/>
</dbReference>